<dbReference type="InterPro" id="IPR019734">
    <property type="entry name" value="TPR_rpt"/>
</dbReference>
<dbReference type="Pfam" id="PF14559">
    <property type="entry name" value="TPR_19"/>
    <property type="match status" value="1"/>
</dbReference>
<gene>
    <name evidence="2" type="ORF">HDF16_003777</name>
</gene>
<dbReference type="RefSeq" id="WP_184219863.1">
    <property type="nucleotide sequence ID" value="NZ_JACHIP010000005.1"/>
</dbReference>
<dbReference type="Gene3D" id="1.25.40.10">
    <property type="entry name" value="Tetratricopeptide repeat domain"/>
    <property type="match status" value="1"/>
</dbReference>
<sequence length="102" mass="10987">MDRLAAFAELLAVDPANSFARYGLAMEYLSQAKLDAALAEFARTIEHNPDYVPAYQMSAQTLAKMNRSEEAITLLQQGLAAAARTGNAHAASEMQGLLDELA</sequence>
<accession>A0A7W7ZG87</accession>
<dbReference type="PROSITE" id="PS50005">
    <property type="entry name" value="TPR"/>
    <property type="match status" value="1"/>
</dbReference>
<feature type="repeat" description="TPR" evidence="1">
    <location>
        <begin position="18"/>
        <end position="51"/>
    </location>
</feature>
<proteinExistence type="predicted"/>
<dbReference type="AlphaFoldDB" id="A0A7W7ZG87"/>
<dbReference type="Proteomes" id="UP000540989">
    <property type="component" value="Unassembled WGS sequence"/>
</dbReference>
<evidence type="ECO:0000256" key="1">
    <source>
        <dbReference type="PROSITE-ProRule" id="PRU00339"/>
    </source>
</evidence>
<evidence type="ECO:0000313" key="3">
    <source>
        <dbReference type="Proteomes" id="UP000540989"/>
    </source>
</evidence>
<dbReference type="InterPro" id="IPR011990">
    <property type="entry name" value="TPR-like_helical_dom_sf"/>
</dbReference>
<organism evidence="2 3">
    <name type="scientific">Granulicella aggregans</name>
    <dbReference type="NCBI Taxonomy" id="474949"/>
    <lineage>
        <taxon>Bacteria</taxon>
        <taxon>Pseudomonadati</taxon>
        <taxon>Acidobacteriota</taxon>
        <taxon>Terriglobia</taxon>
        <taxon>Terriglobales</taxon>
        <taxon>Acidobacteriaceae</taxon>
        <taxon>Granulicella</taxon>
    </lineage>
</organism>
<keyword evidence="3" id="KW-1185">Reference proteome</keyword>
<keyword evidence="1" id="KW-0802">TPR repeat</keyword>
<evidence type="ECO:0000313" key="2">
    <source>
        <dbReference type="EMBL" id="MBB5059054.1"/>
    </source>
</evidence>
<protein>
    <submittedName>
        <fullName evidence="2">Tetratricopeptide (TPR) repeat protein</fullName>
    </submittedName>
</protein>
<reference evidence="2 3" key="1">
    <citation type="submission" date="2020-08" db="EMBL/GenBank/DDBJ databases">
        <title>Genomic Encyclopedia of Type Strains, Phase IV (KMG-V): Genome sequencing to study the core and pangenomes of soil and plant-associated prokaryotes.</title>
        <authorList>
            <person name="Whitman W."/>
        </authorList>
    </citation>
    <scope>NUCLEOTIDE SEQUENCE [LARGE SCALE GENOMIC DNA]</scope>
    <source>
        <strain evidence="2 3">M8UP14</strain>
    </source>
</reference>
<dbReference type="SMART" id="SM00028">
    <property type="entry name" value="TPR"/>
    <property type="match status" value="2"/>
</dbReference>
<comment type="caution">
    <text evidence="2">The sequence shown here is derived from an EMBL/GenBank/DDBJ whole genome shotgun (WGS) entry which is preliminary data.</text>
</comment>
<name>A0A7W7ZG87_9BACT</name>
<dbReference type="EMBL" id="JACHIP010000005">
    <property type="protein sequence ID" value="MBB5059054.1"/>
    <property type="molecule type" value="Genomic_DNA"/>
</dbReference>
<dbReference type="SUPFAM" id="SSF48452">
    <property type="entry name" value="TPR-like"/>
    <property type="match status" value="1"/>
</dbReference>